<dbReference type="STRING" id="1862672.BO225_00375"/>
<organism evidence="1 2">
    <name type="scientific">Dubosiella newyorkensis</name>
    <dbReference type="NCBI Taxonomy" id="1862672"/>
    <lineage>
        <taxon>Bacteria</taxon>
        <taxon>Bacillati</taxon>
        <taxon>Bacillota</taxon>
        <taxon>Erysipelotrichia</taxon>
        <taxon>Erysipelotrichales</taxon>
        <taxon>Erysipelotrichaceae</taxon>
        <taxon>Dubosiella</taxon>
    </lineage>
</organism>
<dbReference type="PROSITE" id="PS51257">
    <property type="entry name" value="PROKAR_LIPOPROTEIN"/>
    <property type="match status" value="1"/>
</dbReference>
<sequence length="176" mass="19702">MKKWILNAGICIMLSGCAQTLDLKKQTFTIELGQDVYANPNLYMKEDRLVDQKRLKVVPVTNGIAIKDNRFISVGKDILEVGEYDFKLDYDGDATPFVIKIKDTQPPTLTNTPSSIEVGYLEKIDWDSVFQASDLSGVSYESANDLTSTSGEKDTVVKIKDRYGNTIEQPIKVVVR</sequence>
<dbReference type="AlphaFoldDB" id="A0A1U7NQL1"/>
<reference evidence="1 2" key="1">
    <citation type="submission" date="2016-11" db="EMBL/GenBank/DDBJ databases">
        <title>Description of two novel members of the family Erysipelotrichaceae: Ileibacterium lipovorans gen. nov., sp. nov. and Dubosiella newyorkensis, gen. nov., sp. nov.</title>
        <authorList>
            <person name="Cox L.M."/>
            <person name="Sohn J."/>
            <person name="Tyrrell K.L."/>
            <person name="Citron D.M."/>
            <person name="Lawson P.A."/>
            <person name="Patel N.B."/>
            <person name="Iizumi T."/>
            <person name="Perez-Perez G.I."/>
            <person name="Goldstein E.J."/>
            <person name="Blaser M.J."/>
        </authorList>
    </citation>
    <scope>NUCLEOTIDE SEQUENCE [LARGE SCALE GENOMIC DNA]</scope>
    <source>
        <strain evidence="1 2">NYU-BL-A4</strain>
    </source>
</reference>
<evidence type="ECO:0000313" key="1">
    <source>
        <dbReference type="EMBL" id="OLU47924.1"/>
    </source>
</evidence>
<dbReference type="GeneID" id="78274411"/>
<name>A0A1U7NQL1_9FIRM</name>
<dbReference type="OrthoDB" id="1769590at2"/>
<protein>
    <submittedName>
        <fullName evidence="1">Uncharacterized protein</fullName>
    </submittedName>
</protein>
<dbReference type="EMBL" id="MPKA01000021">
    <property type="protein sequence ID" value="OLU47924.1"/>
    <property type="molecule type" value="Genomic_DNA"/>
</dbReference>
<dbReference type="RefSeq" id="WP_076340326.1">
    <property type="nucleotide sequence ID" value="NZ_MPKA01000021.1"/>
</dbReference>
<gene>
    <name evidence="1" type="ORF">BO225_00375</name>
</gene>
<comment type="caution">
    <text evidence="1">The sequence shown here is derived from an EMBL/GenBank/DDBJ whole genome shotgun (WGS) entry which is preliminary data.</text>
</comment>
<evidence type="ECO:0000313" key="2">
    <source>
        <dbReference type="Proteomes" id="UP000186705"/>
    </source>
</evidence>
<proteinExistence type="predicted"/>
<accession>A0A1U7NQL1</accession>
<dbReference type="Proteomes" id="UP000186705">
    <property type="component" value="Unassembled WGS sequence"/>
</dbReference>
<keyword evidence="2" id="KW-1185">Reference proteome</keyword>